<keyword evidence="6" id="KW-1185">Reference proteome</keyword>
<dbReference type="EMBL" id="KE124835">
    <property type="protein sequence ID" value="EPB77512.1"/>
    <property type="molecule type" value="Genomic_DNA"/>
</dbReference>
<dbReference type="InterPro" id="IPR000436">
    <property type="entry name" value="Sushi_SCR_CCP_dom"/>
</dbReference>
<feature type="domain" description="Sushi" evidence="4">
    <location>
        <begin position="17"/>
        <end position="81"/>
    </location>
</feature>
<dbReference type="Proteomes" id="UP000054495">
    <property type="component" value="Unassembled WGS sequence"/>
</dbReference>
<sequence>MLTLLILCICSAAATLHSCPHPNVPENGHIVFDGPSPYAPFTPNTVAKYSCAPGFDKVGGTDERICSPSGSWSGEAPVCAIDVAAGKPAVQASSYPITYIFKEKGFISSIKPFHFSHPEIQRHLFLEDSAQFQTIYKARGVQLVQGTIGGGEVDLLGSYEVHGVSIRLGKQSSHILNIYLIQQNGELRQCDISAYSFVENATVFVICELDRVDKVRVVAESRLHLCEARVFATNAGDFTDCLTLPSRHCRQQFTFLRKSTWRQQPRV</sequence>
<dbReference type="Pfam" id="PF00084">
    <property type="entry name" value="Sushi"/>
    <property type="match status" value="1"/>
</dbReference>
<accession>A0A0D6MB88</accession>
<feature type="signal peptide" evidence="3">
    <location>
        <begin position="1"/>
        <end position="18"/>
    </location>
</feature>
<dbReference type="PROSITE" id="PS50923">
    <property type="entry name" value="SUSHI"/>
    <property type="match status" value="1"/>
</dbReference>
<evidence type="ECO:0000313" key="6">
    <source>
        <dbReference type="Proteomes" id="UP000054495"/>
    </source>
</evidence>
<keyword evidence="3" id="KW-0732">Signal</keyword>
<comment type="caution">
    <text evidence="2">Lacks conserved residue(s) required for the propagation of feature annotation.</text>
</comment>
<feature type="chain" id="PRO_5002307681" evidence="3">
    <location>
        <begin position="19"/>
        <end position="267"/>
    </location>
</feature>
<organism evidence="5 6">
    <name type="scientific">Ancylostoma ceylanicum</name>
    <dbReference type="NCBI Taxonomy" id="53326"/>
    <lineage>
        <taxon>Eukaryota</taxon>
        <taxon>Metazoa</taxon>
        <taxon>Ecdysozoa</taxon>
        <taxon>Nematoda</taxon>
        <taxon>Chromadorea</taxon>
        <taxon>Rhabditida</taxon>
        <taxon>Rhabditina</taxon>
        <taxon>Rhabditomorpha</taxon>
        <taxon>Strongyloidea</taxon>
        <taxon>Ancylostomatidae</taxon>
        <taxon>Ancylostomatinae</taxon>
        <taxon>Ancylostoma</taxon>
    </lineage>
</organism>
<evidence type="ECO:0000259" key="4">
    <source>
        <dbReference type="PROSITE" id="PS50923"/>
    </source>
</evidence>
<evidence type="ECO:0000256" key="3">
    <source>
        <dbReference type="SAM" id="SignalP"/>
    </source>
</evidence>
<evidence type="ECO:0000313" key="5">
    <source>
        <dbReference type="EMBL" id="EPB77512.1"/>
    </source>
</evidence>
<evidence type="ECO:0000256" key="1">
    <source>
        <dbReference type="ARBA" id="ARBA00023157"/>
    </source>
</evidence>
<reference evidence="5 6" key="1">
    <citation type="submission" date="2013-05" db="EMBL/GenBank/DDBJ databases">
        <title>Draft genome of the parasitic nematode Anyclostoma ceylanicum.</title>
        <authorList>
            <person name="Mitreva M."/>
        </authorList>
    </citation>
    <scope>NUCLEOTIDE SEQUENCE [LARGE SCALE GENOMIC DNA]</scope>
</reference>
<dbReference type="AlphaFoldDB" id="A0A0D6MB88"/>
<dbReference type="Gene3D" id="2.10.70.10">
    <property type="entry name" value="Complement Module, domain 1"/>
    <property type="match status" value="1"/>
</dbReference>
<proteinExistence type="predicted"/>
<evidence type="ECO:0000256" key="2">
    <source>
        <dbReference type="PROSITE-ProRule" id="PRU00302"/>
    </source>
</evidence>
<protein>
    <submittedName>
        <fullName evidence="5">Sushi domain protein</fullName>
    </submittedName>
</protein>
<dbReference type="CDD" id="cd00033">
    <property type="entry name" value="CCP"/>
    <property type="match status" value="1"/>
</dbReference>
<keyword evidence="1" id="KW-1015">Disulfide bond</keyword>
<dbReference type="InterPro" id="IPR035976">
    <property type="entry name" value="Sushi/SCR/CCP_sf"/>
</dbReference>
<dbReference type="SMART" id="SM00032">
    <property type="entry name" value="CCP"/>
    <property type="match status" value="1"/>
</dbReference>
<gene>
    <name evidence="5" type="ORF">ANCCEY_03421</name>
</gene>
<name>A0A0D6MB88_9BILA</name>
<dbReference type="SUPFAM" id="SSF57535">
    <property type="entry name" value="Complement control module/SCR domain"/>
    <property type="match status" value="1"/>
</dbReference>
<keyword evidence="2" id="KW-0768">Sushi</keyword>